<evidence type="ECO:0000256" key="5">
    <source>
        <dbReference type="SAM" id="Phobius"/>
    </source>
</evidence>
<proteinExistence type="predicted"/>
<dbReference type="PANTHER" id="PTHR30386">
    <property type="entry name" value="MEMBRANE FUSION SUBUNIT OF EMRAB-TOLC MULTIDRUG EFFLUX PUMP"/>
    <property type="match status" value="1"/>
</dbReference>
<keyword evidence="2 5" id="KW-0812">Transmembrane</keyword>
<accession>A0ABY7PPD4</accession>
<reference evidence="7 8" key="1">
    <citation type="journal article" date="2011" name="Int. J. Syst. Evol. Microbiol.">
        <title>Hymenobacter yonginensis sp. nov., isolated from a mesotrophic artificial lake.</title>
        <authorList>
            <person name="Joung Y."/>
            <person name="Cho S.H."/>
            <person name="Kim H."/>
            <person name="Kim S.B."/>
            <person name="Joh K."/>
        </authorList>
    </citation>
    <scope>NUCLEOTIDE SEQUENCE [LARGE SCALE GENOMIC DNA]</scope>
    <source>
        <strain evidence="7 8">KCTC 22745</strain>
    </source>
</reference>
<dbReference type="Proteomes" id="UP001211872">
    <property type="component" value="Chromosome"/>
</dbReference>
<dbReference type="EMBL" id="CP115396">
    <property type="protein sequence ID" value="WBO85130.1"/>
    <property type="molecule type" value="Genomic_DNA"/>
</dbReference>
<feature type="transmembrane region" description="Helical" evidence="5">
    <location>
        <begin position="20"/>
        <end position="42"/>
    </location>
</feature>
<feature type="domain" description="AprE-like beta-barrel" evidence="6">
    <location>
        <begin position="322"/>
        <end position="400"/>
    </location>
</feature>
<evidence type="ECO:0000256" key="3">
    <source>
        <dbReference type="ARBA" id="ARBA00022989"/>
    </source>
</evidence>
<evidence type="ECO:0000259" key="6">
    <source>
        <dbReference type="Pfam" id="PF26002"/>
    </source>
</evidence>
<evidence type="ECO:0000313" key="7">
    <source>
        <dbReference type="EMBL" id="WBO85130.1"/>
    </source>
</evidence>
<organism evidence="7 8">
    <name type="scientific">Hymenobacter yonginensis</name>
    <dbReference type="NCBI Taxonomy" id="748197"/>
    <lineage>
        <taxon>Bacteria</taxon>
        <taxon>Pseudomonadati</taxon>
        <taxon>Bacteroidota</taxon>
        <taxon>Cytophagia</taxon>
        <taxon>Cytophagales</taxon>
        <taxon>Hymenobacteraceae</taxon>
        <taxon>Hymenobacter</taxon>
    </lineage>
</organism>
<evidence type="ECO:0000256" key="4">
    <source>
        <dbReference type="ARBA" id="ARBA00023136"/>
    </source>
</evidence>
<evidence type="ECO:0000256" key="1">
    <source>
        <dbReference type="ARBA" id="ARBA00004167"/>
    </source>
</evidence>
<protein>
    <submittedName>
        <fullName evidence="7">HlyD family efflux transporter periplasmic adaptor subunit</fullName>
    </submittedName>
</protein>
<evidence type="ECO:0000256" key="2">
    <source>
        <dbReference type="ARBA" id="ARBA00022692"/>
    </source>
</evidence>
<name>A0ABY7PPD4_9BACT</name>
<dbReference type="Pfam" id="PF26002">
    <property type="entry name" value="Beta-barrel_AprE"/>
    <property type="match status" value="1"/>
</dbReference>
<evidence type="ECO:0000313" key="8">
    <source>
        <dbReference type="Proteomes" id="UP001211872"/>
    </source>
</evidence>
<dbReference type="PANTHER" id="PTHR30386:SF26">
    <property type="entry name" value="TRANSPORT PROTEIN COMB"/>
    <property type="match status" value="1"/>
</dbReference>
<dbReference type="InterPro" id="IPR050739">
    <property type="entry name" value="MFP"/>
</dbReference>
<keyword evidence="4 5" id="KW-0472">Membrane</keyword>
<dbReference type="InterPro" id="IPR058982">
    <property type="entry name" value="Beta-barrel_AprE"/>
</dbReference>
<dbReference type="RefSeq" id="WP_270127722.1">
    <property type="nucleotide sequence ID" value="NZ_CP115396.1"/>
</dbReference>
<keyword evidence="8" id="KW-1185">Reference proteome</keyword>
<comment type="subcellular location">
    <subcellularLocation>
        <location evidence="1">Membrane</location>
        <topology evidence="1">Single-pass membrane protein</topology>
    </subcellularLocation>
</comment>
<gene>
    <name evidence="7" type="ORF">O9Z63_02565</name>
</gene>
<keyword evidence="3 5" id="KW-1133">Transmembrane helix</keyword>
<sequence>MEIVHSEELEEIISNQPHWFIRLGTGLFLVLLAGLVVLSGLVKYPVMVRCSFALTSANAPKPVVSKTDTRLTTLLVHDRQQVAGQQVLAYLENSADNAHVLQLAAYLDSLHRLGPAGHGRLRERAYFPEKLGELQASYQAFAQAYSQYRSQHSQTFYRQKQAMLRAELQNLRRIGQNLAQQNKLYASDLALTHAEVQAQRTLARQGVIASSDFRREESKELAKQFPLKQVEGAVLANVAAQQAKEEQLLELEQQLSDQANAYVQALNTLRSAIDTWKSRYVLQAPVAGRVRFARFVEPGQVVRANEEVFYMEAAPVAYYGAMSVPQQNLGKVQVGQQVLIRLDGYPFSEYGMLEGRVAALSAIPAADNTFMAKVALPHGLVTSYGRHIAYRHRISAQADIVTEDISLLARIFFRLRSIWSGSAAG</sequence>
<dbReference type="PRINTS" id="PR01490">
    <property type="entry name" value="RTXTOXIND"/>
</dbReference>